<protein>
    <submittedName>
        <fullName evidence="1">Uncharacterized protein</fullName>
    </submittedName>
</protein>
<organism evidence="1 2">
    <name type="scientific">Leptospira ilyithenensis</name>
    <dbReference type="NCBI Taxonomy" id="2484901"/>
    <lineage>
        <taxon>Bacteria</taxon>
        <taxon>Pseudomonadati</taxon>
        <taxon>Spirochaetota</taxon>
        <taxon>Spirochaetia</taxon>
        <taxon>Leptospirales</taxon>
        <taxon>Leptospiraceae</taxon>
        <taxon>Leptospira</taxon>
    </lineage>
</organism>
<accession>A0A4R9LR67</accession>
<dbReference type="Proteomes" id="UP000298264">
    <property type="component" value="Unassembled WGS sequence"/>
</dbReference>
<name>A0A4R9LR67_9LEPT</name>
<dbReference type="RefSeq" id="WP_135763282.1">
    <property type="nucleotide sequence ID" value="NZ_RQHV01000034.1"/>
</dbReference>
<proteinExistence type="predicted"/>
<keyword evidence="2" id="KW-1185">Reference proteome</keyword>
<dbReference type="OrthoDB" id="320699at2"/>
<reference evidence="1" key="1">
    <citation type="journal article" date="2019" name="PLoS Negl. Trop. Dis.">
        <title>Revisiting the worldwide diversity of Leptospira species in the environment.</title>
        <authorList>
            <person name="Vincent A.T."/>
            <person name="Schiettekatte O."/>
            <person name="Bourhy P."/>
            <person name="Veyrier F.J."/>
            <person name="Picardeau M."/>
        </authorList>
    </citation>
    <scope>NUCLEOTIDE SEQUENCE [LARGE SCALE GENOMIC DNA]</scope>
    <source>
        <strain evidence="1">201400974</strain>
    </source>
</reference>
<dbReference type="EMBL" id="RQHV01000034">
    <property type="protein sequence ID" value="TGN13108.1"/>
    <property type="molecule type" value="Genomic_DNA"/>
</dbReference>
<dbReference type="AlphaFoldDB" id="A0A4R9LR67"/>
<evidence type="ECO:0000313" key="1">
    <source>
        <dbReference type="EMBL" id="TGN13108.1"/>
    </source>
</evidence>
<comment type="caution">
    <text evidence="1">The sequence shown here is derived from an EMBL/GenBank/DDBJ whole genome shotgun (WGS) entry which is preliminary data.</text>
</comment>
<sequence>MNLDLILKTIDLIESEIQYIPLTNGIDLLSSHKKYYLSRVSSSLIPSAFSYLKLAFSRNISFKQIKERQEKSHFFSSTVKESEYIQILVLLRISMELYSELALIENSSDFETACKNKIWFEFIKERNNIRKNIHSYYEFQSPSFEKYYNDGKTKYDKLAQYSYNKSTAGRFKDLFNDSNLITRRLLGLDYYNLYSFLSKKIHFDQRNSLEVSAPPELYFSWYYNFFVRSSKIILSINSTETEKFDFLEQEINKLNLDLIDGNIAIIIGSAVKTEFGLGHVTEIEESKPGLYRIKLAYDYSRFVDPGYIDIIPAPIVSLFTQESLDSIQSKYTESRQFLNFNKLFLAVPKSSFESLIEELLYLPTKNCFGK</sequence>
<gene>
    <name evidence="1" type="ORF">EHS11_04810</name>
</gene>
<evidence type="ECO:0000313" key="2">
    <source>
        <dbReference type="Proteomes" id="UP000298264"/>
    </source>
</evidence>